<evidence type="ECO:0000313" key="1">
    <source>
        <dbReference type="EMBL" id="QQP89844.1"/>
    </source>
</evidence>
<proteinExistence type="predicted"/>
<dbReference type="Proteomes" id="UP000595197">
    <property type="component" value="Chromosome"/>
</dbReference>
<organism evidence="1 2">
    <name type="scientific">Skermanella cutis</name>
    <dbReference type="NCBI Taxonomy" id="2775420"/>
    <lineage>
        <taxon>Bacteria</taxon>
        <taxon>Pseudomonadati</taxon>
        <taxon>Pseudomonadota</taxon>
        <taxon>Alphaproteobacteria</taxon>
        <taxon>Rhodospirillales</taxon>
        <taxon>Azospirillaceae</taxon>
        <taxon>Skermanella</taxon>
    </lineage>
</organism>
<protein>
    <submittedName>
        <fullName evidence="1">Uncharacterized protein</fullName>
    </submittedName>
</protein>
<keyword evidence="2" id="KW-1185">Reference proteome</keyword>
<name>A0ABX7B653_9PROT</name>
<reference evidence="1" key="1">
    <citation type="submission" date="2021-02" db="EMBL/GenBank/DDBJ databases">
        <title>Skermanella TT6 skin isolate.</title>
        <authorList>
            <person name="Lee K."/>
            <person name="Ganzorig M."/>
        </authorList>
    </citation>
    <scope>NUCLEOTIDE SEQUENCE</scope>
    <source>
        <strain evidence="1">TT6</strain>
    </source>
</reference>
<accession>A0ABX7B653</accession>
<gene>
    <name evidence="1" type="ORF">IGS68_00755</name>
</gene>
<evidence type="ECO:0000313" key="2">
    <source>
        <dbReference type="Proteomes" id="UP000595197"/>
    </source>
</evidence>
<dbReference type="EMBL" id="CP067420">
    <property type="protein sequence ID" value="QQP89844.1"/>
    <property type="molecule type" value="Genomic_DNA"/>
</dbReference>
<sequence>MRDLALNGIDELEHLDLGGSLPMHVEMQGLPRLRTVTGSAPLSLLRADRCGNLRRIDGFGEALTVVSSARHEGLEVPGPWTSLLVRDSAPAGVLAPFVEHVSLPGAPQGETAEAAVGQLLRTARTGDARAVGALLHWCGRVRTPRGVLGALVALESLASAGHDADALWSVRCGLQHRAARRGLQPGDWWWSLPRDLDQRGWDADLGLWLHRQASGPSSTAPLTAWHPVHLVTLASALRKQWPETATEALTTLLMQAFGSGRFGRSRHRRRNDSQGLAAEDTDRLQRTVHALAALRSHARTPALVLGFCRWLARNLDGADRVNLLGALHLLSAADAREHLLRIAADGGAAATEERSLAMALAVAPARADIFSDNEVLHA</sequence>
<dbReference type="RefSeq" id="WP_201076588.1">
    <property type="nucleotide sequence ID" value="NZ_CP067420.1"/>
</dbReference>